<proteinExistence type="predicted"/>
<gene>
    <name evidence="2" type="ORF">MGAL_10B056929</name>
</gene>
<keyword evidence="1" id="KW-0812">Transmembrane</keyword>
<evidence type="ECO:0000313" key="2">
    <source>
        <dbReference type="EMBL" id="VDI46856.1"/>
    </source>
</evidence>
<keyword evidence="3" id="KW-1185">Reference proteome</keyword>
<dbReference type="OrthoDB" id="10517588at2759"/>
<keyword evidence="1" id="KW-1133">Transmembrane helix</keyword>
<sequence>MKRYRYTASQRTGWKRYLPLMYAFTAWNFFGYIAWHKMMKKTKEEHPEYDSLSHTQKALLVYGYADSNAKTTKITLGRGMKVEEMTGKDLFDKYSKEGEQEEKSVENVIEADE</sequence>
<reference evidence="2" key="1">
    <citation type="submission" date="2018-11" db="EMBL/GenBank/DDBJ databases">
        <authorList>
            <person name="Alioto T."/>
            <person name="Alioto T."/>
        </authorList>
    </citation>
    <scope>NUCLEOTIDE SEQUENCE</scope>
</reference>
<accession>A0A8B6FCD8</accession>
<name>A0A8B6FCD8_MYTGA</name>
<keyword evidence="1" id="KW-0472">Membrane</keyword>
<evidence type="ECO:0000313" key="3">
    <source>
        <dbReference type="Proteomes" id="UP000596742"/>
    </source>
</evidence>
<protein>
    <submittedName>
        <fullName evidence="2">Uncharacterized protein</fullName>
    </submittedName>
</protein>
<feature type="transmembrane region" description="Helical" evidence="1">
    <location>
        <begin position="17"/>
        <end position="35"/>
    </location>
</feature>
<dbReference type="Proteomes" id="UP000596742">
    <property type="component" value="Unassembled WGS sequence"/>
</dbReference>
<dbReference type="AlphaFoldDB" id="A0A8B6FCD8"/>
<organism evidence="2 3">
    <name type="scientific">Mytilus galloprovincialis</name>
    <name type="common">Mediterranean mussel</name>
    <dbReference type="NCBI Taxonomy" id="29158"/>
    <lineage>
        <taxon>Eukaryota</taxon>
        <taxon>Metazoa</taxon>
        <taxon>Spiralia</taxon>
        <taxon>Lophotrochozoa</taxon>
        <taxon>Mollusca</taxon>
        <taxon>Bivalvia</taxon>
        <taxon>Autobranchia</taxon>
        <taxon>Pteriomorphia</taxon>
        <taxon>Mytilida</taxon>
        <taxon>Mytiloidea</taxon>
        <taxon>Mytilidae</taxon>
        <taxon>Mytilinae</taxon>
        <taxon>Mytilus</taxon>
    </lineage>
</organism>
<comment type="caution">
    <text evidence="2">The sequence shown here is derived from an EMBL/GenBank/DDBJ whole genome shotgun (WGS) entry which is preliminary data.</text>
</comment>
<evidence type="ECO:0000256" key="1">
    <source>
        <dbReference type="SAM" id="Phobius"/>
    </source>
</evidence>
<dbReference type="EMBL" id="UYJE01006539">
    <property type="protein sequence ID" value="VDI46856.1"/>
    <property type="molecule type" value="Genomic_DNA"/>
</dbReference>